<evidence type="ECO:0000313" key="1">
    <source>
        <dbReference type="EMBL" id="KKM23423.1"/>
    </source>
</evidence>
<dbReference type="InterPro" id="IPR048813">
    <property type="entry name" value="GP7-like"/>
</dbReference>
<gene>
    <name evidence="1" type="ORF">LCGC14_1615330</name>
</gene>
<name>A0A0F9KMJ4_9ZZZZ</name>
<organism evidence="1">
    <name type="scientific">marine sediment metagenome</name>
    <dbReference type="NCBI Taxonomy" id="412755"/>
    <lineage>
        <taxon>unclassified sequences</taxon>
        <taxon>metagenomes</taxon>
        <taxon>ecological metagenomes</taxon>
    </lineage>
</organism>
<proteinExistence type="predicted"/>
<sequence>MAIVGHFSSLAELRKLVISEMIPGVIQQTYEEGQLLGVLPGVQLNSRSLIYNREDVLPSAAWYDIHEQISFTADVTLVQKEVWLKRVIRQDLLDEFVMQTYQNPNMYRLEILKSLTRGVMRTVEDTLIYGSGSTEASTEFDGLDKLITVAGGDAFTAATNLQSFDMGGSTSPLTFRALRQLINAVRPRATFLLMTRTMRDTLAAVSFEKGIKLSDANPLGRISSTLDQFGKMIDFFDGVPIIISDYLLQENDNTGGKDSGNDSGLSSIYAVRTGAIADGGLSLVVGGATGSGDFFKMTPLGVQSGYDAEGIRLSAYVTLALGSSRALGRIHSIQEVGTIIG</sequence>
<accession>A0A0F9KMJ4</accession>
<dbReference type="NCBIfam" id="NF045672">
    <property type="entry name" value="MCP_gp7_epsi_15"/>
    <property type="match status" value="1"/>
</dbReference>
<dbReference type="EMBL" id="LAZR01013127">
    <property type="protein sequence ID" value="KKM23423.1"/>
    <property type="molecule type" value="Genomic_DNA"/>
</dbReference>
<evidence type="ECO:0008006" key="2">
    <source>
        <dbReference type="Google" id="ProtNLM"/>
    </source>
</evidence>
<dbReference type="AlphaFoldDB" id="A0A0F9KMJ4"/>
<comment type="caution">
    <text evidence="1">The sequence shown here is derived from an EMBL/GenBank/DDBJ whole genome shotgun (WGS) entry which is preliminary data.</text>
</comment>
<reference evidence="1" key="1">
    <citation type="journal article" date="2015" name="Nature">
        <title>Complex archaea that bridge the gap between prokaryotes and eukaryotes.</title>
        <authorList>
            <person name="Spang A."/>
            <person name="Saw J.H."/>
            <person name="Jorgensen S.L."/>
            <person name="Zaremba-Niedzwiedzka K."/>
            <person name="Martijn J."/>
            <person name="Lind A.E."/>
            <person name="van Eijk R."/>
            <person name="Schleper C."/>
            <person name="Guy L."/>
            <person name="Ettema T.J."/>
        </authorList>
    </citation>
    <scope>NUCLEOTIDE SEQUENCE</scope>
</reference>
<protein>
    <recommendedName>
        <fullName evidence="2">Phage major capsid protein</fullName>
    </recommendedName>
</protein>
<dbReference type="SUPFAM" id="SSF56563">
    <property type="entry name" value="Major capsid protein gp5"/>
    <property type="match status" value="1"/>
</dbReference>